<dbReference type="PANTHER" id="PTHR43804">
    <property type="entry name" value="LD18447P"/>
    <property type="match status" value="1"/>
</dbReference>
<comment type="similarity">
    <text evidence="2">Belongs to the prokaryotic/mitochondrial release factor family.</text>
</comment>
<sequence>MLDRLSALEDRYEKLNDMLADPAIINDTNQLREVSKEQSQLAPTVETYRVYREKMEAYQEARQMLTDPEMRDLAKEEVAMLEPEIKELEAKLKALLLPKDPNDDKNVIVEIRGAAGGDEAALFAGDLFKMYSKFAEKQNWKIEIIDASYTELGGYKEIIFIVKGTGAYSKLKYENGAHRVQRVPSTESGGRIHTSTATVAVLPEAEDVEVEIHDKDVRVDT</sequence>
<reference evidence="6" key="2">
    <citation type="submission" date="2019-01" db="EMBL/GenBank/DDBJ databases">
        <authorList>
            <consortium name="NCBI Pathogen Detection Project"/>
        </authorList>
    </citation>
    <scope>NUCLEOTIDE SEQUENCE</scope>
    <source>
        <strain evidence="6">P125109</strain>
    </source>
</reference>
<organism evidence="6">
    <name type="scientific">Salmonella enteritidis PT4 (strain P125109)</name>
    <dbReference type="NCBI Taxonomy" id="550537"/>
    <lineage>
        <taxon>Bacteria</taxon>
        <taxon>Pseudomonadati</taxon>
        <taxon>Pseudomonadota</taxon>
        <taxon>Gammaproteobacteria</taxon>
        <taxon>Enterobacterales</taxon>
        <taxon>Enterobacteriaceae</taxon>
        <taxon>Salmonella</taxon>
    </lineage>
</organism>
<dbReference type="Pfam" id="PF03462">
    <property type="entry name" value="PCRF"/>
    <property type="match status" value="1"/>
</dbReference>
<dbReference type="SMART" id="SM00937">
    <property type="entry name" value="PCRF"/>
    <property type="match status" value="1"/>
</dbReference>
<evidence type="ECO:0000313" key="6">
    <source>
        <dbReference type="EMBL" id="HAE0521137.1"/>
    </source>
</evidence>
<dbReference type="PANTHER" id="PTHR43804:SF7">
    <property type="entry name" value="LD18447P"/>
    <property type="match status" value="1"/>
</dbReference>
<dbReference type="InterPro" id="IPR045853">
    <property type="entry name" value="Pep_chain_release_fac_I_sf"/>
</dbReference>
<accession>A0A724X0Q6</accession>
<dbReference type="EMBL" id="DAAQRD010000092">
    <property type="protein sequence ID" value="HAE0521137.1"/>
    <property type="molecule type" value="Genomic_DNA"/>
</dbReference>
<dbReference type="AlphaFoldDB" id="A0A724X0Q6"/>
<evidence type="ECO:0000256" key="1">
    <source>
        <dbReference type="ARBA" id="ARBA00002986"/>
    </source>
</evidence>
<dbReference type="Gene3D" id="6.10.140.1950">
    <property type="match status" value="1"/>
</dbReference>
<evidence type="ECO:0000256" key="2">
    <source>
        <dbReference type="ARBA" id="ARBA00010835"/>
    </source>
</evidence>
<dbReference type="GO" id="GO:0006415">
    <property type="term" value="P:translational termination"/>
    <property type="evidence" value="ECO:0007669"/>
    <property type="project" value="InterPro"/>
</dbReference>
<protein>
    <submittedName>
        <fullName evidence="6">PCRF domain-containing protein</fullName>
    </submittedName>
</protein>
<gene>
    <name evidence="6" type="ORF">G2720_25425</name>
</gene>
<name>A0A724X0Q6_SALEP</name>
<evidence type="ECO:0000256" key="4">
    <source>
        <dbReference type="ARBA" id="ARBA00022917"/>
    </source>
</evidence>
<dbReference type="InterPro" id="IPR005139">
    <property type="entry name" value="PCRF"/>
</dbReference>
<dbReference type="SUPFAM" id="SSF75620">
    <property type="entry name" value="Release factor"/>
    <property type="match status" value="1"/>
</dbReference>
<comment type="caution">
    <text evidence="6">The sequence shown here is derived from an EMBL/GenBank/DDBJ whole genome shotgun (WGS) entry which is preliminary data.</text>
</comment>
<dbReference type="FunFam" id="3.30.70.1660:FF:000002">
    <property type="entry name" value="Peptide chain release factor 1"/>
    <property type="match status" value="1"/>
</dbReference>
<dbReference type="Gene3D" id="3.30.70.1660">
    <property type="match status" value="1"/>
</dbReference>
<feature type="domain" description="Peptide chain release factor" evidence="5">
    <location>
        <begin position="60"/>
        <end position="174"/>
    </location>
</feature>
<evidence type="ECO:0000256" key="3">
    <source>
        <dbReference type="ARBA" id="ARBA00022481"/>
    </source>
</evidence>
<comment type="function">
    <text evidence="1">Peptide chain release factor 1 directs the termination of translation in response to the peptide chain termination codons UAG and UAA.</text>
</comment>
<proteinExistence type="inferred from homology"/>
<reference evidence="6" key="1">
    <citation type="journal article" date="2018" name="Genome Biol.">
        <title>SKESA: strategic k-mer extension for scrupulous assemblies.</title>
        <authorList>
            <person name="Souvorov A."/>
            <person name="Agarwala R."/>
            <person name="Lipman D.J."/>
        </authorList>
    </citation>
    <scope>NUCLEOTIDE SEQUENCE</scope>
    <source>
        <strain evidence="6">P125109</strain>
    </source>
</reference>
<dbReference type="InterPro" id="IPR050057">
    <property type="entry name" value="Prokaryotic/Mito_RF"/>
</dbReference>
<feature type="non-terminal residue" evidence="6">
    <location>
        <position position="221"/>
    </location>
</feature>
<keyword evidence="4" id="KW-0648">Protein biosynthesis</keyword>
<keyword evidence="3" id="KW-0488">Methylation</keyword>
<evidence type="ECO:0000259" key="5">
    <source>
        <dbReference type="SMART" id="SM00937"/>
    </source>
</evidence>